<name>A0A644VUS9_9ZZZZ</name>
<evidence type="ECO:0000256" key="1">
    <source>
        <dbReference type="ARBA" id="ARBA00023002"/>
    </source>
</evidence>
<accession>A0A644VUS9</accession>
<dbReference type="InterPro" id="IPR052019">
    <property type="entry name" value="F420H2_bilvrd_red/Heme_oxyg"/>
</dbReference>
<dbReference type="EMBL" id="VSSQ01000458">
    <property type="protein sequence ID" value="MPL95195.1"/>
    <property type="molecule type" value="Genomic_DNA"/>
</dbReference>
<dbReference type="AlphaFoldDB" id="A0A644VUS9"/>
<protein>
    <recommendedName>
        <fullName evidence="2">Pyridoxamine 5'-phosphate oxidase N-terminal domain-containing protein</fullName>
    </recommendedName>
</protein>
<evidence type="ECO:0000313" key="3">
    <source>
        <dbReference type="EMBL" id="MPL95195.1"/>
    </source>
</evidence>
<organism evidence="3">
    <name type="scientific">bioreactor metagenome</name>
    <dbReference type="NCBI Taxonomy" id="1076179"/>
    <lineage>
        <taxon>unclassified sequences</taxon>
        <taxon>metagenomes</taxon>
        <taxon>ecological metagenomes</taxon>
    </lineage>
</organism>
<dbReference type="GO" id="GO:0005829">
    <property type="term" value="C:cytosol"/>
    <property type="evidence" value="ECO:0007669"/>
    <property type="project" value="TreeGrafter"/>
</dbReference>
<dbReference type="PANTHER" id="PTHR35176">
    <property type="entry name" value="HEME OXYGENASE HI_0854-RELATED"/>
    <property type="match status" value="1"/>
</dbReference>
<dbReference type="GO" id="GO:0016627">
    <property type="term" value="F:oxidoreductase activity, acting on the CH-CH group of donors"/>
    <property type="evidence" value="ECO:0007669"/>
    <property type="project" value="TreeGrafter"/>
</dbReference>
<dbReference type="Gene3D" id="2.30.110.10">
    <property type="entry name" value="Electron Transport, Fmn-binding Protein, Chain A"/>
    <property type="match status" value="1"/>
</dbReference>
<proteinExistence type="predicted"/>
<dbReference type="InterPro" id="IPR012349">
    <property type="entry name" value="Split_barrel_FMN-bd"/>
</dbReference>
<dbReference type="InterPro" id="IPR011576">
    <property type="entry name" value="Pyridox_Oxase_N"/>
</dbReference>
<gene>
    <name evidence="3" type="ORF">SDC9_41364</name>
</gene>
<dbReference type="PANTHER" id="PTHR35176:SF6">
    <property type="entry name" value="HEME OXYGENASE HI_0854-RELATED"/>
    <property type="match status" value="1"/>
</dbReference>
<evidence type="ECO:0000259" key="2">
    <source>
        <dbReference type="Pfam" id="PF01243"/>
    </source>
</evidence>
<dbReference type="SUPFAM" id="SSF50475">
    <property type="entry name" value="FMN-binding split barrel"/>
    <property type="match status" value="1"/>
</dbReference>
<feature type="domain" description="Pyridoxamine 5'-phosphate oxidase N-terminal" evidence="2">
    <location>
        <begin position="8"/>
        <end position="103"/>
    </location>
</feature>
<comment type="caution">
    <text evidence="3">The sequence shown here is derived from an EMBL/GenBank/DDBJ whole genome shotgun (WGS) entry which is preliminary data.</text>
</comment>
<reference evidence="3" key="1">
    <citation type="submission" date="2019-08" db="EMBL/GenBank/DDBJ databases">
        <authorList>
            <person name="Kucharzyk K."/>
            <person name="Murdoch R.W."/>
            <person name="Higgins S."/>
            <person name="Loffler F."/>
        </authorList>
    </citation>
    <scope>NUCLEOTIDE SEQUENCE</scope>
</reference>
<sequence>MRENSVFEKLQNLVEEARIGIFITVDEKSSPHPRWMSPVFLPRLKGALYAVTSADNEKVRHLEANPRVSWIFQSRSLDRIATLNGRARVVRDPTLSAEVLEAIGPRLQVFWKYTGDPKKLLVLETVLEDFSWFSPLKEGKVSQEISHG</sequence>
<dbReference type="GO" id="GO:0070967">
    <property type="term" value="F:coenzyme F420 binding"/>
    <property type="evidence" value="ECO:0007669"/>
    <property type="project" value="TreeGrafter"/>
</dbReference>
<keyword evidence="1" id="KW-0560">Oxidoreductase</keyword>
<dbReference type="Pfam" id="PF01243">
    <property type="entry name" value="PNPOx_N"/>
    <property type="match status" value="1"/>
</dbReference>